<accession>A0A6J5F1R2</accession>
<keyword evidence="2" id="KW-1185">Reference proteome</keyword>
<organism evidence="1 2">
    <name type="scientific">Paraburkholderia humisilvae</name>
    <dbReference type="NCBI Taxonomy" id="627669"/>
    <lineage>
        <taxon>Bacteria</taxon>
        <taxon>Pseudomonadati</taxon>
        <taxon>Pseudomonadota</taxon>
        <taxon>Betaproteobacteria</taxon>
        <taxon>Burkholderiales</taxon>
        <taxon>Burkholderiaceae</taxon>
        <taxon>Paraburkholderia</taxon>
    </lineage>
</organism>
<dbReference type="Proteomes" id="UP000494363">
    <property type="component" value="Unassembled WGS sequence"/>
</dbReference>
<sequence>MLTASLKPFDTPQTSRFNVGDVVTLKAGGPRMTVTYIGPVGGSADERLVCQWFDEHGELRQDIFDLHEVRCEPRSIPAGSVQLHKFIRVALT</sequence>
<dbReference type="AlphaFoldDB" id="A0A6J5F1R2"/>
<reference evidence="1 2" key="1">
    <citation type="submission" date="2020-04" db="EMBL/GenBank/DDBJ databases">
        <authorList>
            <person name="De Canck E."/>
        </authorList>
    </citation>
    <scope>NUCLEOTIDE SEQUENCE [LARGE SCALE GENOMIC DNA]</scope>
    <source>
        <strain evidence="1 2">LMG 29542</strain>
    </source>
</reference>
<evidence type="ECO:0008006" key="3">
    <source>
        <dbReference type="Google" id="ProtNLM"/>
    </source>
</evidence>
<name>A0A6J5F1R2_9BURK</name>
<protein>
    <recommendedName>
        <fullName evidence="3">DUF2158 domain-containing protein</fullName>
    </recommendedName>
</protein>
<evidence type="ECO:0000313" key="2">
    <source>
        <dbReference type="Proteomes" id="UP000494363"/>
    </source>
</evidence>
<dbReference type="EMBL" id="CADIKH010000062">
    <property type="protein sequence ID" value="CAB3772738.1"/>
    <property type="molecule type" value="Genomic_DNA"/>
</dbReference>
<dbReference type="Pfam" id="PF09926">
    <property type="entry name" value="DUF2158"/>
    <property type="match status" value="1"/>
</dbReference>
<dbReference type="RefSeq" id="WP_175232314.1">
    <property type="nucleotide sequence ID" value="NZ_CADIKH010000062.1"/>
</dbReference>
<dbReference type="InterPro" id="IPR019226">
    <property type="entry name" value="DUF2158"/>
</dbReference>
<proteinExistence type="predicted"/>
<gene>
    <name evidence="1" type="ORF">LMG29542_06951</name>
</gene>
<evidence type="ECO:0000313" key="1">
    <source>
        <dbReference type="EMBL" id="CAB3772738.1"/>
    </source>
</evidence>